<gene>
    <name evidence="4" type="ORF">QOZ98_003067</name>
</gene>
<feature type="domain" description="YhaN AAA" evidence="3">
    <location>
        <begin position="1"/>
        <end position="204"/>
    </location>
</feature>
<sequence length="947" mass="107783">MKIEKLVIYGFGRHENRTIDLTDQMALFYGPNEAGKTTMQQFIIQILFGFPSRNQTQLLRYEPKTGGKYGGQLHISDPVYGKLVVERVKGKSSGDVTIFFEDGRRGSETDLKQLLRNYDRASFEAVFSFSIHELQGLEGLSETELSRTLLASGTTGIDAVTRLESRLEKEMAVLFKKNGRNPEINVLADELRAIEGELKEYRQRTELYGPYLERLREIEQRLTAIEAEETATDQKLKQLGKWQQAAPLLADKKTVTEQIKAIGLVQFPLDGKRQMDRLVDKLSETKASAEHLLNQQNSLPELDAGGSVAAFENLLNRESDWHQLRLQLEQKRNEHAELSEDRQTTLSLLGLSEQQALAMDVSLSNEEQLVNKLKDLDVEEEEQRFRLRKLQEEKNKLAQTEMQLTSFLAGEPSGKERLAAEQWPAISAKLAEAKAASKFQTANSGNSQLVNTILIAMGVFVAAYGFIQSFVLLMVLGAAAIGTGVWLFLKMPKPAELSAEYQRTLKEYAGKESSYDAISKKVAEFDHQLDSLMAQRDAIKKNIAIYSFEKPALPAKAAYQQQLQKIGLQPESSRTMVLELFEKLRKVQSIHSRLERIFSEIRVLEDRQKDWLVKAQAACGKELAAGELMPALRTELSQRKRQQEQWQKMKEKRAGLLQESGRLAVYRDQLEKEQLALVEHAGAEDVFAFYQTADEWERKQQLERKLALIDGQLESIGEIGLPESWQLDDAEQAVESCLLQLARCKTERNGLLAEQADKQQLTRLLLSDTSYEEKQQEFEEKKAEFTELARQWSVSKAIVEAINQTMNELKDKKLPAVLDNAQLYFNRLTGGAYKGLAMSMDGYFEAERQDGSYFRIAELSQATKEQAYLALRLSLAKSMRNSHPFPIIIDDAFVHFDRSRLQQMINLVTELQKEHQFIYFTCHESMQQAWPNAQIIKVANTERSVHS</sequence>
<dbReference type="Pfam" id="PF13514">
    <property type="entry name" value="AAA_27"/>
    <property type="match status" value="1"/>
</dbReference>
<dbReference type="RefSeq" id="WP_308788207.1">
    <property type="nucleotide sequence ID" value="NZ_JAUSWB010000008.1"/>
</dbReference>
<keyword evidence="2" id="KW-1133">Transmembrane helix</keyword>
<evidence type="ECO:0000256" key="2">
    <source>
        <dbReference type="SAM" id="Phobius"/>
    </source>
</evidence>
<comment type="caution">
    <text evidence="4">The sequence shown here is derived from an EMBL/GenBank/DDBJ whole genome shotgun (WGS) entry which is preliminary data.</text>
</comment>
<feature type="transmembrane region" description="Helical" evidence="2">
    <location>
        <begin position="471"/>
        <end position="489"/>
    </location>
</feature>
<evidence type="ECO:0000259" key="3">
    <source>
        <dbReference type="Pfam" id="PF13514"/>
    </source>
</evidence>
<feature type="transmembrane region" description="Helical" evidence="2">
    <location>
        <begin position="449"/>
        <end position="466"/>
    </location>
</feature>
<keyword evidence="2" id="KW-0812">Transmembrane</keyword>
<dbReference type="EMBL" id="JAUSWB010000008">
    <property type="protein sequence ID" value="MDQ0430229.1"/>
    <property type="molecule type" value="Genomic_DNA"/>
</dbReference>
<dbReference type="InterPro" id="IPR038734">
    <property type="entry name" value="YhaN_AAA"/>
</dbReference>
<reference evidence="4 5" key="1">
    <citation type="submission" date="2023-07" db="EMBL/GenBank/DDBJ databases">
        <title>Genomic Encyclopedia of Type Strains, Phase IV (KMG-IV): sequencing the most valuable type-strain genomes for metagenomic binning, comparative biology and taxonomic classification.</title>
        <authorList>
            <person name="Goeker M."/>
        </authorList>
    </citation>
    <scope>NUCLEOTIDE SEQUENCE [LARGE SCALE GENOMIC DNA]</scope>
    <source>
        <strain evidence="4 5">DSM 16419</strain>
    </source>
</reference>
<feature type="coiled-coil region" evidence="1">
    <location>
        <begin position="373"/>
        <end position="400"/>
    </location>
</feature>
<keyword evidence="5" id="KW-1185">Reference proteome</keyword>
<keyword evidence="1" id="KW-0175">Coiled coil</keyword>
<organism evidence="4 5">
    <name type="scientific">Planomicrobium stackebrandtii</name>
    <dbReference type="NCBI Taxonomy" id="253160"/>
    <lineage>
        <taxon>Bacteria</taxon>
        <taxon>Bacillati</taxon>
        <taxon>Bacillota</taxon>
        <taxon>Bacilli</taxon>
        <taxon>Bacillales</taxon>
        <taxon>Caryophanaceae</taxon>
        <taxon>Planomicrobium</taxon>
    </lineage>
</organism>
<proteinExistence type="predicted"/>
<feature type="coiled-coil region" evidence="1">
    <location>
        <begin position="184"/>
        <end position="235"/>
    </location>
</feature>
<name>A0ABU0GXY2_9BACL</name>
<dbReference type="Gene3D" id="3.40.50.300">
    <property type="entry name" value="P-loop containing nucleotide triphosphate hydrolases"/>
    <property type="match status" value="2"/>
</dbReference>
<evidence type="ECO:0000313" key="5">
    <source>
        <dbReference type="Proteomes" id="UP001241988"/>
    </source>
</evidence>
<dbReference type="Proteomes" id="UP001241988">
    <property type="component" value="Unassembled WGS sequence"/>
</dbReference>
<protein>
    <submittedName>
        <fullName evidence="4">Uncharacterized protein YhaN</fullName>
    </submittedName>
</protein>
<dbReference type="PANTHER" id="PTHR41259:SF1">
    <property type="entry name" value="DOUBLE-STRAND BREAK REPAIR RAD50 ATPASE, PUTATIVE-RELATED"/>
    <property type="match status" value="1"/>
</dbReference>
<dbReference type="SUPFAM" id="SSF52540">
    <property type="entry name" value="P-loop containing nucleoside triphosphate hydrolases"/>
    <property type="match status" value="1"/>
</dbReference>
<evidence type="ECO:0000256" key="1">
    <source>
        <dbReference type="SAM" id="Coils"/>
    </source>
</evidence>
<evidence type="ECO:0000313" key="4">
    <source>
        <dbReference type="EMBL" id="MDQ0430229.1"/>
    </source>
</evidence>
<keyword evidence="2" id="KW-0472">Membrane</keyword>
<dbReference type="PANTHER" id="PTHR41259">
    <property type="entry name" value="DOUBLE-STRAND BREAK REPAIR RAD50 ATPASE, PUTATIVE-RELATED"/>
    <property type="match status" value="1"/>
</dbReference>
<accession>A0ABU0GXY2</accession>
<dbReference type="InterPro" id="IPR027417">
    <property type="entry name" value="P-loop_NTPase"/>
</dbReference>